<dbReference type="InterPro" id="IPR027417">
    <property type="entry name" value="P-loop_NTPase"/>
</dbReference>
<organism evidence="5 6">
    <name type="scientific">Orbilia ellipsospora</name>
    <dbReference type="NCBI Taxonomy" id="2528407"/>
    <lineage>
        <taxon>Eukaryota</taxon>
        <taxon>Fungi</taxon>
        <taxon>Dikarya</taxon>
        <taxon>Ascomycota</taxon>
        <taxon>Pezizomycotina</taxon>
        <taxon>Orbiliomycetes</taxon>
        <taxon>Orbiliales</taxon>
        <taxon>Orbiliaceae</taxon>
        <taxon>Orbilia</taxon>
    </lineage>
</organism>
<evidence type="ECO:0000256" key="3">
    <source>
        <dbReference type="PROSITE-ProRule" id="PRU00221"/>
    </source>
</evidence>
<dbReference type="InterPro" id="IPR056884">
    <property type="entry name" value="NPHP3-like_N"/>
</dbReference>
<dbReference type="SUPFAM" id="SSF52540">
    <property type="entry name" value="P-loop containing nucleoside triphosphate hydrolases"/>
    <property type="match status" value="1"/>
</dbReference>
<feature type="repeat" description="WD" evidence="3">
    <location>
        <begin position="958"/>
        <end position="993"/>
    </location>
</feature>
<sequence>MDGLSAAASVIAVIQVATSVAKVCGQYLKEVKHARNEIEALTKQTEIVIKLLEHTQSLLDGPHKAKLKASRELASSLSNCKTELDSVELRLKQDFALQSANKQKGRFFHRFGSKDFKWPFAKKEVDGIIGRLEKIQQSVDRALQLDQIKVILSVEQQANLSKLLVAEGATFGSFEDENEPECLPDTRTELLENIATWISDPNAKRMYWLSGMAGTGKSTISRTVARTFRDKRQLAASFFFKRGKANRGDASRVFGTIANSLRLHMPELGPDISKAVEDDPDICRKALREQFKSLIYEPLSRNISNNSPIVIIMDALDECEGEDTVKLLLDLLSRLQNLSLDIRIFITSRPEAPINLGFEMLSGDHKDVILQDIQELTIKHDISVFLKHEFAKIQKNRKREVGEDWPGEDRIQNLIEVSVPLFISAATICRFVADRKFPAQERLDAVLKFRSAGFASKLDKTYLPVFEQMIIGANSAELEEISRQFQDIIGLIILLESPLPLSCLSEISGKSDTQLLCTLDQLRSVLNIPDDTHSNSPIQIFHLSFRDFLLDDVNKPHWFWINSKKAHRNIAKNCILLLARTLRQDMCDLKSPGLYLSDISESLINQNIPLEIQYACRYWVHHLKEGYIQDKDPEENHTNIELSTFLYDTKRFIQFNHTIVSQAPLQLYSAALLFASGKSLVRATFSGKTRTWDQKSTDESSWGETMQTLEGSSDDIVDLAFSPDGKLLASVCGVSITIWDTVSGSLIQRFPGNGKFINCIAFSPNDGWLASGSSDGDIKIWNTVSGALIQTFETNTSGSSCLTYSNCGEILVVGSLDDSIQFWNPKTGLLMHTIEGIVHQAEFAVFSSDGNQLAAAGDTTINIWDVRSKTLIRTLEGHSKWVSGAVFSHNGKGLVSTSSDCTLRLWDLSTGKLLHTNVRGEELYIIKVSPNGKLLAIGTYSGFIELRDAYSGELLHTLKGHHDWVKSLSFSPDGNTLASGSCDRTIRIWDVASHYRSCSPEATDLNLNWGSTATSEPTLEAKPLGSNDVSIKLSTDGGRLALSMNRGIHLWDTSSQKLCPSFEANNTSQVFVFSPDGRRLASGSHDDTSIKIWDTDSGNIIRTLYGHPHNVVNLTFSWSEANQLASADDWRIVKLWDIESGKTVRTVEPKEYGELIRETDPEGYAAVMDVEDPYSPSSCEVALSQNKLVWVATKGERYIWILDIVLGTPIQTLRRTSASRWPSLIALSPSGGQLALMPAGSHRGVCIEIWDVTSRAKIRDIPLDLSLSRISFSKDGHVLETNAGNIDIRSADIPPENLQDSREFVTLKDPWVYFNGSRALRLPHDYLPQGEGKRAAFAISGNLLAFARRDGYVMFLRADSLQELWR</sequence>
<dbReference type="SMART" id="SM00320">
    <property type="entry name" value="WD40"/>
    <property type="match status" value="9"/>
</dbReference>
<dbReference type="PRINTS" id="PR00320">
    <property type="entry name" value="GPROTEINBRPT"/>
</dbReference>
<dbReference type="PROSITE" id="PS50294">
    <property type="entry name" value="WD_REPEATS_REGION"/>
    <property type="match status" value="3"/>
</dbReference>
<dbReference type="InterPro" id="IPR015943">
    <property type="entry name" value="WD40/YVTN_repeat-like_dom_sf"/>
</dbReference>
<evidence type="ECO:0000313" key="5">
    <source>
        <dbReference type="EMBL" id="KAK6539216.1"/>
    </source>
</evidence>
<keyword evidence="6" id="KW-1185">Reference proteome</keyword>
<accession>A0AAV9XC31</accession>
<dbReference type="InterPro" id="IPR007111">
    <property type="entry name" value="NACHT_NTPase"/>
</dbReference>
<feature type="repeat" description="WD" evidence="3">
    <location>
        <begin position="1104"/>
        <end position="1146"/>
    </location>
</feature>
<feature type="repeat" description="WD" evidence="3">
    <location>
        <begin position="792"/>
        <end position="833"/>
    </location>
</feature>
<keyword evidence="1 3" id="KW-0853">WD repeat</keyword>
<dbReference type="InterPro" id="IPR011047">
    <property type="entry name" value="Quinoprotein_ADH-like_sf"/>
</dbReference>
<feature type="repeat" description="WD" evidence="3">
    <location>
        <begin position="875"/>
        <end position="916"/>
    </location>
</feature>
<dbReference type="InterPro" id="IPR001680">
    <property type="entry name" value="WD40_rpt"/>
</dbReference>
<dbReference type="PANTHER" id="PTHR19848:SF8">
    <property type="entry name" value="F-BOX AND WD REPEAT DOMAIN CONTAINING 7"/>
    <property type="match status" value="1"/>
</dbReference>
<dbReference type="InterPro" id="IPR036322">
    <property type="entry name" value="WD40_repeat_dom_sf"/>
</dbReference>
<dbReference type="Gene3D" id="2.130.10.10">
    <property type="entry name" value="YVTN repeat-like/Quinoprotein amine dehydrogenase"/>
    <property type="match status" value="5"/>
</dbReference>
<feature type="repeat" description="WD" evidence="3">
    <location>
        <begin position="853"/>
        <end position="874"/>
    </location>
</feature>
<dbReference type="PROSITE" id="PS50082">
    <property type="entry name" value="WD_REPEATS_2"/>
    <property type="match status" value="6"/>
</dbReference>
<evidence type="ECO:0000313" key="6">
    <source>
        <dbReference type="Proteomes" id="UP001365542"/>
    </source>
</evidence>
<feature type="repeat" description="WD" evidence="3">
    <location>
        <begin position="750"/>
        <end position="791"/>
    </location>
</feature>
<dbReference type="Proteomes" id="UP001365542">
    <property type="component" value="Unassembled WGS sequence"/>
</dbReference>
<name>A0AAV9XC31_9PEZI</name>
<keyword evidence="2" id="KW-0677">Repeat</keyword>
<dbReference type="InterPro" id="IPR020472">
    <property type="entry name" value="WD40_PAC1"/>
</dbReference>
<evidence type="ECO:0000256" key="2">
    <source>
        <dbReference type="ARBA" id="ARBA00022737"/>
    </source>
</evidence>
<dbReference type="EMBL" id="JAVHJO010000006">
    <property type="protein sequence ID" value="KAK6539216.1"/>
    <property type="molecule type" value="Genomic_DNA"/>
</dbReference>
<feature type="domain" description="NACHT" evidence="4">
    <location>
        <begin position="205"/>
        <end position="352"/>
    </location>
</feature>
<dbReference type="Gene3D" id="3.40.50.300">
    <property type="entry name" value="P-loop containing nucleotide triphosphate hydrolases"/>
    <property type="match status" value="1"/>
</dbReference>
<dbReference type="PROSITE" id="PS50837">
    <property type="entry name" value="NACHT"/>
    <property type="match status" value="1"/>
</dbReference>
<proteinExistence type="predicted"/>
<evidence type="ECO:0000256" key="1">
    <source>
        <dbReference type="ARBA" id="ARBA00022574"/>
    </source>
</evidence>
<protein>
    <recommendedName>
        <fullName evidence="4">NACHT domain-containing protein</fullName>
    </recommendedName>
</protein>
<dbReference type="CDD" id="cd00200">
    <property type="entry name" value="WD40"/>
    <property type="match status" value="2"/>
</dbReference>
<evidence type="ECO:0000259" key="4">
    <source>
        <dbReference type="PROSITE" id="PS50837"/>
    </source>
</evidence>
<dbReference type="PANTHER" id="PTHR19848">
    <property type="entry name" value="WD40 REPEAT PROTEIN"/>
    <property type="match status" value="1"/>
</dbReference>
<dbReference type="SUPFAM" id="SSF50978">
    <property type="entry name" value="WD40 repeat-like"/>
    <property type="match status" value="1"/>
</dbReference>
<dbReference type="Pfam" id="PF24883">
    <property type="entry name" value="NPHP3_N"/>
    <property type="match status" value="1"/>
</dbReference>
<dbReference type="PROSITE" id="PS00678">
    <property type="entry name" value="WD_REPEATS_1"/>
    <property type="match status" value="2"/>
</dbReference>
<dbReference type="Pfam" id="PF00400">
    <property type="entry name" value="WD40"/>
    <property type="match status" value="8"/>
</dbReference>
<gene>
    <name evidence="5" type="ORF">TWF694_009457</name>
</gene>
<dbReference type="InterPro" id="IPR019775">
    <property type="entry name" value="WD40_repeat_CS"/>
</dbReference>
<reference evidence="5 6" key="1">
    <citation type="submission" date="2019-10" db="EMBL/GenBank/DDBJ databases">
        <authorList>
            <person name="Palmer J.M."/>
        </authorList>
    </citation>
    <scope>NUCLEOTIDE SEQUENCE [LARGE SCALE GENOMIC DNA]</scope>
    <source>
        <strain evidence="5 6">TWF694</strain>
    </source>
</reference>
<dbReference type="SUPFAM" id="SSF50998">
    <property type="entry name" value="Quinoprotein alcohol dehydrogenase-like"/>
    <property type="match status" value="1"/>
</dbReference>
<comment type="caution">
    <text evidence="5">The sequence shown here is derived from an EMBL/GenBank/DDBJ whole genome shotgun (WGS) entry which is preliminary data.</text>
</comment>